<dbReference type="RefSeq" id="WP_190259109.1">
    <property type="nucleotide sequence ID" value="NZ_QFGA01000003.1"/>
</dbReference>
<organism evidence="1 2">
    <name type="scientific">Pelotomaculum schinkii</name>
    <dbReference type="NCBI Taxonomy" id="78350"/>
    <lineage>
        <taxon>Bacteria</taxon>
        <taxon>Bacillati</taxon>
        <taxon>Bacillota</taxon>
        <taxon>Clostridia</taxon>
        <taxon>Eubacteriales</taxon>
        <taxon>Desulfotomaculaceae</taxon>
        <taxon>Pelotomaculum</taxon>
    </lineage>
</organism>
<protein>
    <submittedName>
        <fullName evidence="1">Uncharacterized protein</fullName>
    </submittedName>
</protein>
<evidence type="ECO:0000313" key="2">
    <source>
        <dbReference type="Proteomes" id="UP000298324"/>
    </source>
</evidence>
<sequence length="136" mass="15706">MTNEEFQALVLRQLQSLNEGQVKLTEGQAKLTEEQVRLSEGQVKLTEEQVKLAEGQARLTEGQKEIRKDLTKLETRMENEVFNKIGALFDARSMQNDKNDQIIEKLSEMDDKLDFALLKITQHEVKLMTQKKLSSR</sequence>
<evidence type="ECO:0000313" key="1">
    <source>
        <dbReference type="EMBL" id="TEB04782.1"/>
    </source>
</evidence>
<dbReference type="EMBL" id="QFGA01000003">
    <property type="protein sequence ID" value="TEB04782.1"/>
    <property type="molecule type" value="Genomic_DNA"/>
</dbReference>
<accession>A0A4Y7R7P3</accession>
<gene>
    <name evidence="1" type="ORF">Psch_03544</name>
</gene>
<keyword evidence="2" id="KW-1185">Reference proteome</keyword>
<dbReference type="Proteomes" id="UP000298324">
    <property type="component" value="Unassembled WGS sequence"/>
</dbReference>
<dbReference type="AlphaFoldDB" id="A0A4Y7R7P3"/>
<proteinExistence type="predicted"/>
<reference evidence="1 2" key="1">
    <citation type="journal article" date="2018" name="Environ. Microbiol.">
        <title>Novel energy conservation strategies and behaviour of Pelotomaculum schinkii driving syntrophic propionate catabolism.</title>
        <authorList>
            <person name="Hidalgo-Ahumada C.A.P."/>
            <person name="Nobu M.K."/>
            <person name="Narihiro T."/>
            <person name="Tamaki H."/>
            <person name="Liu W.T."/>
            <person name="Kamagata Y."/>
            <person name="Stams A.J.M."/>
            <person name="Imachi H."/>
            <person name="Sousa D.Z."/>
        </authorList>
    </citation>
    <scope>NUCLEOTIDE SEQUENCE [LARGE SCALE GENOMIC DNA]</scope>
    <source>
        <strain evidence="1 2">HH</strain>
    </source>
</reference>
<comment type="caution">
    <text evidence="1">The sequence shown here is derived from an EMBL/GenBank/DDBJ whole genome shotgun (WGS) entry which is preliminary data.</text>
</comment>
<name>A0A4Y7R7P3_9FIRM</name>